<accession>A0A511MSN0</accession>
<keyword evidence="8 11" id="KW-1133">Transmembrane helix</keyword>
<comment type="subcellular location">
    <subcellularLocation>
        <location evidence="2">Cell membrane</location>
    </subcellularLocation>
</comment>
<dbReference type="Gene3D" id="6.10.340.10">
    <property type="match status" value="1"/>
</dbReference>
<keyword evidence="7 14" id="KW-0418">Kinase</keyword>
<feature type="compositionally biased region" description="Polar residues" evidence="10">
    <location>
        <begin position="565"/>
        <end position="574"/>
    </location>
</feature>
<dbReference type="SUPFAM" id="SSF158472">
    <property type="entry name" value="HAMP domain-like"/>
    <property type="match status" value="1"/>
</dbReference>
<keyword evidence="6 11" id="KW-0812">Transmembrane</keyword>
<evidence type="ECO:0000256" key="4">
    <source>
        <dbReference type="ARBA" id="ARBA00022553"/>
    </source>
</evidence>
<keyword evidence="5" id="KW-0808">Transferase</keyword>
<dbReference type="SMART" id="SM00388">
    <property type="entry name" value="HisKA"/>
    <property type="match status" value="1"/>
</dbReference>
<feature type="compositionally biased region" description="Low complexity" evidence="10">
    <location>
        <begin position="529"/>
        <end position="539"/>
    </location>
</feature>
<dbReference type="PROSITE" id="PS50109">
    <property type="entry name" value="HIS_KIN"/>
    <property type="match status" value="1"/>
</dbReference>
<gene>
    <name evidence="14" type="ORF">NN4_81110</name>
</gene>
<feature type="transmembrane region" description="Helical" evidence="11">
    <location>
        <begin position="20"/>
        <end position="42"/>
    </location>
</feature>
<dbReference type="InterPro" id="IPR005467">
    <property type="entry name" value="His_kinase_dom"/>
</dbReference>
<feature type="transmembrane region" description="Helical" evidence="11">
    <location>
        <begin position="197"/>
        <end position="216"/>
    </location>
</feature>
<evidence type="ECO:0000313" key="15">
    <source>
        <dbReference type="Proteomes" id="UP000321424"/>
    </source>
</evidence>
<dbReference type="GO" id="GO:0005886">
    <property type="term" value="C:plasma membrane"/>
    <property type="evidence" value="ECO:0007669"/>
    <property type="project" value="UniProtKB-SubCell"/>
</dbReference>
<dbReference type="Pfam" id="PF05227">
    <property type="entry name" value="CHASE3"/>
    <property type="match status" value="1"/>
</dbReference>
<evidence type="ECO:0000256" key="7">
    <source>
        <dbReference type="ARBA" id="ARBA00022777"/>
    </source>
</evidence>
<dbReference type="Pfam" id="PF02518">
    <property type="entry name" value="HATPase_c"/>
    <property type="match status" value="1"/>
</dbReference>
<keyword evidence="15" id="KW-1185">Reference proteome</keyword>
<dbReference type="PRINTS" id="PR00344">
    <property type="entry name" value="BCTRLSENSOR"/>
</dbReference>
<evidence type="ECO:0000313" key="14">
    <source>
        <dbReference type="EMBL" id="GEM43592.1"/>
    </source>
</evidence>
<dbReference type="Gene3D" id="1.10.287.130">
    <property type="match status" value="1"/>
</dbReference>
<dbReference type="Proteomes" id="UP000321424">
    <property type="component" value="Unassembled WGS sequence"/>
</dbReference>
<name>A0A511MSN0_9NOCA</name>
<dbReference type="AlphaFoldDB" id="A0A511MSN0"/>
<evidence type="ECO:0000256" key="11">
    <source>
        <dbReference type="SAM" id="Phobius"/>
    </source>
</evidence>
<keyword evidence="4" id="KW-0597">Phosphoprotein</keyword>
<dbReference type="InterPro" id="IPR003594">
    <property type="entry name" value="HATPase_dom"/>
</dbReference>
<dbReference type="Gene3D" id="3.30.565.10">
    <property type="entry name" value="Histidine kinase-like ATPase, C-terminal domain"/>
    <property type="match status" value="1"/>
</dbReference>
<sequence length="574" mass="62096">MTTSPRKQSIAGRLTVQGWFMLVLALMVILVIVGTAIGAHQLTKTNRVADRMVDGLQPATAETYRLQSALLNQETGIRGYAIAADAQFLAPYYEGKQVEARAAARIRELLAGRPQLLADLDAVERAADEWRTGYAEPLTAAVAARGTGAVGEPAAARGKADFDNVRTLFTKQDADLAAEIDRERAELESTRDVRDTVLASMVAAFLLAAVALTLLVRRLVARPLDNLEAASLRVADGDFDHHIAAHGPADLATVAEAVESMRRRVVAELESSRVQEAVLAEQTTELDAQTAELRRSNAELEQFAYVASHDLQEPLRKVAAFCQLLEKRYAGQLDERATQYIAYAVDGAKRMQVLINDLLTFSRVGRVIDGNVPIGLDQTLDKAMTNLAAAAEDNDLQLERPDELPEITGDSTLLTMLWQNLIGNAIKFRAPDRSPVVRLDCVPDGDTGGWLFSVSDNGIGIPPEFGEKVFVIFQRLHSREEYTGTGIGLALCKKIVEHHGGKIWLDTEYTGGTRFWFTLNSPVAESDSEPTGDSSSSGEAGQHTSYSETISLSDAGANGDASPVEHTSSPSPAS</sequence>
<dbReference type="CDD" id="cd06225">
    <property type="entry name" value="HAMP"/>
    <property type="match status" value="1"/>
</dbReference>
<dbReference type="Pfam" id="PF00672">
    <property type="entry name" value="HAMP"/>
    <property type="match status" value="1"/>
</dbReference>
<protein>
    <recommendedName>
        <fullName evidence="3">histidine kinase</fullName>
        <ecNumber evidence="3">2.7.13.3</ecNumber>
    </recommendedName>
</protein>
<dbReference type="InterPro" id="IPR036890">
    <property type="entry name" value="HATPase_C_sf"/>
</dbReference>
<dbReference type="InterPro" id="IPR052162">
    <property type="entry name" value="Sensor_kinase/Photoreceptor"/>
</dbReference>
<feature type="compositionally biased region" description="Polar residues" evidence="10">
    <location>
        <begin position="542"/>
        <end position="552"/>
    </location>
</feature>
<evidence type="ECO:0000256" key="8">
    <source>
        <dbReference type="ARBA" id="ARBA00022989"/>
    </source>
</evidence>
<dbReference type="PANTHER" id="PTHR43304:SF1">
    <property type="entry name" value="PAC DOMAIN-CONTAINING PROTEIN"/>
    <property type="match status" value="1"/>
</dbReference>
<keyword evidence="9" id="KW-0902">Two-component regulatory system</keyword>
<keyword evidence="11" id="KW-0472">Membrane</keyword>
<evidence type="ECO:0000259" key="13">
    <source>
        <dbReference type="PROSITE" id="PS50885"/>
    </source>
</evidence>
<dbReference type="Pfam" id="PF00512">
    <property type="entry name" value="HisKA"/>
    <property type="match status" value="1"/>
</dbReference>
<dbReference type="PROSITE" id="PS50885">
    <property type="entry name" value="HAMP"/>
    <property type="match status" value="1"/>
</dbReference>
<dbReference type="EC" id="2.7.13.3" evidence="3"/>
<evidence type="ECO:0000259" key="12">
    <source>
        <dbReference type="PROSITE" id="PS50109"/>
    </source>
</evidence>
<dbReference type="SMART" id="SM00387">
    <property type="entry name" value="HATPase_c"/>
    <property type="match status" value="1"/>
</dbReference>
<proteinExistence type="predicted"/>
<feature type="domain" description="HAMP" evidence="13">
    <location>
        <begin position="218"/>
        <end position="270"/>
    </location>
</feature>
<dbReference type="InterPro" id="IPR007891">
    <property type="entry name" value="CHASE3"/>
</dbReference>
<dbReference type="SUPFAM" id="SSF55874">
    <property type="entry name" value="ATPase domain of HSP90 chaperone/DNA topoisomerase II/histidine kinase"/>
    <property type="match status" value="1"/>
</dbReference>
<dbReference type="GO" id="GO:0000155">
    <property type="term" value="F:phosphorelay sensor kinase activity"/>
    <property type="evidence" value="ECO:0007669"/>
    <property type="project" value="InterPro"/>
</dbReference>
<evidence type="ECO:0000256" key="2">
    <source>
        <dbReference type="ARBA" id="ARBA00004236"/>
    </source>
</evidence>
<evidence type="ECO:0000256" key="5">
    <source>
        <dbReference type="ARBA" id="ARBA00022679"/>
    </source>
</evidence>
<comment type="catalytic activity">
    <reaction evidence="1">
        <text>ATP + protein L-histidine = ADP + protein N-phospho-L-histidine.</text>
        <dbReference type="EC" id="2.7.13.3"/>
    </reaction>
</comment>
<reference evidence="14 15" key="1">
    <citation type="submission" date="2019-07" db="EMBL/GenBank/DDBJ databases">
        <title>Whole genome shotgun sequence of Nocardia ninae NBRC 108245.</title>
        <authorList>
            <person name="Hosoyama A."/>
            <person name="Uohara A."/>
            <person name="Ohji S."/>
            <person name="Ichikawa N."/>
        </authorList>
    </citation>
    <scope>NUCLEOTIDE SEQUENCE [LARGE SCALE GENOMIC DNA]</scope>
    <source>
        <strain evidence="14 15">NBRC 108245</strain>
    </source>
</reference>
<dbReference type="PANTHER" id="PTHR43304">
    <property type="entry name" value="PHYTOCHROME-LIKE PROTEIN CPH1"/>
    <property type="match status" value="1"/>
</dbReference>
<evidence type="ECO:0000256" key="3">
    <source>
        <dbReference type="ARBA" id="ARBA00012438"/>
    </source>
</evidence>
<dbReference type="EMBL" id="BJXA01000105">
    <property type="protein sequence ID" value="GEM43592.1"/>
    <property type="molecule type" value="Genomic_DNA"/>
</dbReference>
<evidence type="ECO:0000256" key="10">
    <source>
        <dbReference type="SAM" id="MobiDB-lite"/>
    </source>
</evidence>
<dbReference type="CDD" id="cd19410">
    <property type="entry name" value="HK9-like_sensor"/>
    <property type="match status" value="1"/>
</dbReference>
<dbReference type="CDD" id="cd00082">
    <property type="entry name" value="HisKA"/>
    <property type="match status" value="1"/>
</dbReference>
<dbReference type="SUPFAM" id="SSF47384">
    <property type="entry name" value="Homodimeric domain of signal transducing histidine kinase"/>
    <property type="match status" value="1"/>
</dbReference>
<dbReference type="CDD" id="cd16921">
    <property type="entry name" value="HATPase_FilI-like"/>
    <property type="match status" value="1"/>
</dbReference>
<dbReference type="InterPro" id="IPR004358">
    <property type="entry name" value="Sig_transdc_His_kin-like_C"/>
</dbReference>
<evidence type="ECO:0000256" key="6">
    <source>
        <dbReference type="ARBA" id="ARBA00022692"/>
    </source>
</evidence>
<feature type="region of interest" description="Disordered" evidence="10">
    <location>
        <begin position="523"/>
        <end position="574"/>
    </location>
</feature>
<evidence type="ECO:0000256" key="9">
    <source>
        <dbReference type="ARBA" id="ARBA00023012"/>
    </source>
</evidence>
<dbReference type="InterPro" id="IPR003661">
    <property type="entry name" value="HisK_dim/P_dom"/>
</dbReference>
<dbReference type="FunFam" id="3.30.565.10:FF:000006">
    <property type="entry name" value="Sensor histidine kinase WalK"/>
    <property type="match status" value="1"/>
</dbReference>
<evidence type="ECO:0000256" key="1">
    <source>
        <dbReference type="ARBA" id="ARBA00000085"/>
    </source>
</evidence>
<dbReference type="InterPro" id="IPR036097">
    <property type="entry name" value="HisK_dim/P_sf"/>
</dbReference>
<comment type="caution">
    <text evidence="14">The sequence shown here is derived from an EMBL/GenBank/DDBJ whole genome shotgun (WGS) entry which is preliminary data.</text>
</comment>
<organism evidence="14 15">
    <name type="scientific">Nocardia ninae NBRC 108245</name>
    <dbReference type="NCBI Taxonomy" id="1210091"/>
    <lineage>
        <taxon>Bacteria</taxon>
        <taxon>Bacillati</taxon>
        <taxon>Actinomycetota</taxon>
        <taxon>Actinomycetes</taxon>
        <taxon>Mycobacteriales</taxon>
        <taxon>Nocardiaceae</taxon>
        <taxon>Nocardia</taxon>
    </lineage>
</organism>
<dbReference type="RefSeq" id="WP_186818863.1">
    <property type="nucleotide sequence ID" value="NZ_BJXA01000105.1"/>
</dbReference>
<dbReference type="SMART" id="SM00304">
    <property type="entry name" value="HAMP"/>
    <property type="match status" value="1"/>
</dbReference>
<dbReference type="InterPro" id="IPR003660">
    <property type="entry name" value="HAMP_dom"/>
</dbReference>
<feature type="domain" description="Histidine kinase" evidence="12">
    <location>
        <begin position="306"/>
        <end position="523"/>
    </location>
</feature>